<feature type="transmembrane region" description="Helical" evidence="5">
    <location>
        <begin position="216"/>
        <end position="236"/>
    </location>
</feature>
<feature type="transmembrane region" description="Helical" evidence="5">
    <location>
        <begin position="55"/>
        <end position="79"/>
    </location>
</feature>
<evidence type="ECO:0000313" key="8">
    <source>
        <dbReference type="Proteomes" id="UP000002333"/>
    </source>
</evidence>
<evidence type="ECO:0000256" key="3">
    <source>
        <dbReference type="ARBA" id="ARBA00022989"/>
    </source>
</evidence>
<name>A0A3F2ZZV5_CLOB6</name>
<evidence type="ECO:0000256" key="5">
    <source>
        <dbReference type="SAM" id="Phobius"/>
    </source>
</evidence>
<evidence type="ECO:0000259" key="6">
    <source>
        <dbReference type="Pfam" id="PF12698"/>
    </source>
</evidence>
<accession>A0A3F2ZZV5</accession>
<comment type="subcellular location">
    <subcellularLocation>
        <location evidence="1">Membrane</location>
        <topology evidence="1">Multi-pass membrane protein</topology>
    </subcellularLocation>
</comment>
<feature type="transmembrane region" description="Helical" evidence="5">
    <location>
        <begin position="130"/>
        <end position="154"/>
    </location>
</feature>
<sequence length="243" mass="27230">MDFSIRRVNALLKKEIKDFVKNMNVWVMCFLPVMFSIIYSKLLGNNSSSAPMNKVSVLILCVGMNIALISSMVISMLIAEEKEKNTLRTLMLSAVSPWEFLAGKVLITFLVSEVVNIVIFFFIGCDIQYLGQYILITTLVLFSMIEIGAIIGIISPNQMTTGVFSMPVITIFFIIPMFAEANKTIETIAKLLPNYNMNIMLARLFKGESIFSKSSYGMAVILGWIIIAALAFGWVYKKRGLDK</sequence>
<dbReference type="InterPro" id="IPR013525">
    <property type="entry name" value="ABC2_TM"/>
</dbReference>
<feature type="transmembrane region" description="Helical" evidence="5">
    <location>
        <begin position="23"/>
        <end position="43"/>
    </location>
</feature>
<feature type="transmembrane region" description="Helical" evidence="5">
    <location>
        <begin position="100"/>
        <end position="124"/>
    </location>
</feature>
<dbReference type="Proteomes" id="UP000002333">
    <property type="component" value="Chromosome"/>
</dbReference>
<dbReference type="PANTHER" id="PTHR43471:SF1">
    <property type="entry name" value="ABC TRANSPORTER PERMEASE PROTEIN NOSY-RELATED"/>
    <property type="match status" value="1"/>
</dbReference>
<dbReference type="Pfam" id="PF12698">
    <property type="entry name" value="ABC2_membrane_3"/>
    <property type="match status" value="1"/>
</dbReference>
<dbReference type="GO" id="GO:0140359">
    <property type="term" value="F:ABC-type transporter activity"/>
    <property type="evidence" value="ECO:0007669"/>
    <property type="project" value="InterPro"/>
</dbReference>
<protein>
    <submittedName>
        <fullName evidence="7">ABC transporter, permease component</fullName>
    </submittedName>
</protein>
<feature type="transmembrane region" description="Helical" evidence="5">
    <location>
        <begin position="161"/>
        <end position="179"/>
    </location>
</feature>
<dbReference type="GO" id="GO:0016020">
    <property type="term" value="C:membrane"/>
    <property type="evidence" value="ECO:0007669"/>
    <property type="project" value="UniProtKB-SubCell"/>
</dbReference>
<organism evidence="7 8">
    <name type="scientific">Clostridium botulinum (strain 657 / Type Ba4)</name>
    <dbReference type="NCBI Taxonomy" id="515621"/>
    <lineage>
        <taxon>Bacteria</taxon>
        <taxon>Bacillati</taxon>
        <taxon>Bacillota</taxon>
        <taxon>Clostridia</taxon>
        <taxon>Eubacteriales</taxon>
        <taxon>Clostridiaceae</taxon>
        <taxon>Clostridium</taxon>
    </lineage>
</organism>
<gene>
    <name evidence="7" type="ordered locus">CLJ_B0693</name>
</gene>
<keyword evidence="3 5" id="KW-1133">Transmembrane helix</keyword>
<evidence type="ECO:0000256" key="1">
    <source>
        <dbReference type="ARBA" id="ARBA00004141"/>
    </source>
</evidence>
<dbReference type="PANTHER" id="PTHR43471">
    <property type="entry name" value="ABC TRANSPORTER PERMEASE"/>
    <property type="match status" value="1"/>
</dbReference>
<evidence type="ECO:0000313" key="7">
    <source>
        <dbReference type="EMBL" id="ACQ52397.1"/>
    </source>
</evidence>
<dbReference type="RefSeq" id="WP_003361402.1">
    <property type="nucleotide sequence ID" value="NC_012658.1"/>
</dbReference>
<dbReference type="EMBL" id="CP001083">
    <property type="protein sequence ID" value="ACQ52397.1"/>
    <property type="molecule type" value="Genomic_DNA"/>
</dbReference>
<reference evidence="8" key="2">
    <citation type="submission" date="2008-05" db="EMBL/GenBank/DDBJ databases">
        <title>Genome sequence of Clostridium botulinum Ba4 strain 657.</title>
        <authorList>
            <person name="Shrivastava S."/>
            <person name="Brown J.L."/>
            <person name="Bruce D."/>
            <person name="Detter C."/>
            <person name="Munk C."/>
            <person name="Smith L.A."/>
            <person name="Smith T.J."/>
            <person name="Sutton G."/>
            <person name="Brettin T.S."/>
        </authorList>
    </citation>
    <scope>NUCLEOTIDE SEQUENCE [LARGE SCALE GENOMIC DNA]</scope>
    <source>
        <strain evidence="8">657 / Type Ba4</strain>
    </source>
</reference>
<evidence type="ECO:0000256" key="4">
    <source>
        <dbReference type="ARBA" id="ARBA00023136"/>
    </source>
</evidence>
<proteinExistence type="predicted"/>
<dbReference type="KEGG" id="cbi:CLJ_B0693"/>
<keyword evidence="2 5" id="KW-0812">Transmembrane</keyword>
<feature type="domain" description="ABC-2 type transporter transmembrane" evidence="6">
    <location>
        <begin position="50"/>
        <end position="234"/>
    </location>
</feature>
<evidence type="ECO:0000256" key="2">
    <source>
        <dbReference type="ARBA" id="ARBA00022692"/>
    </source>
</evidence>
<reference evidence="7 8" key="1">
    <citation type="journal article" date="2007" name="PLoS ONE">
        <title>Analysis of the neurotoxin complex genes in Clostridium botulinum A1-A4 and B1 strains: BoNT/A3, /Ba4 and /B1 clusters are located within plasmids.</title>
        <authorList>
            <person name="Smith T.J."/>
            <person name="Hill K.K."/>
            <person name="Foley B.T."/>
            <person name="Detter J.C."/>
            <person name="Munk A.C."/>
            <person name="Bruce D.C."/>
            <person name="Doggett N.A."/>
            <person name="Smith L.A."/>
            <person name="Marks J.D."/>
            <person name="Xie G."/>
            <person name="Brettin T.S."/>
        </authorList>
    </citation>
    <scope>NUCLEOTIDE SEQUENCE [LARGE SCALE GENOMIC DNA]</scope>
    <source>
        <strain evidence="8">657 / Type Ba4</strain>
    </source>
</reference>
<keyword evidence="4 5" id="KW-0472">Membrane</keyword>
<dbReference type="AlphaFoldDB" id="A0A3F2ZZV5"/>